<keyword evidence="1" id="KW-0805">Transcription regulation</keyword>
<dbReference type="AlphaFoldDB" id="A0A7X8SIT3"/>
<evidence type="ECO:0000313" key="5">
    <source>
        <dbReference type="EMBL" id="NLR91000.1"/>
    </source>
</evidence>
<dbReference type="InterPro" id="IPR036388">
    <property type="entry name" value="WH-like_DNA-bd_sf"/>
</dbReference>
<dbReference type="GO" id="GO:0006355">
    <property type="term" value="P:regulation of DNA-templated transcription"/>
    <property type="evidence" value="ECO:0007669"/>
    <property type="project" value="InterPro"/>
</dbReference>
<keyword evidence="2" id="KW-0238">DNA-binding</keyword>
<name>A0A7X8SIT3_9BACT</name>
<reference evidence="5 6" key="1">
    <citation type="submission" date="2020-04" db="EMBL/GenBank/DDBJ databases">
        <title>Flammeovirga sp. SR4, a novel species isolated from seawater.</title>
        <authorList>
            <person name="Wang X."/>
        </authorList>
    </citation>
    <scope>NUCLEOTIDE SEQUENCE [LARGE SCALE GENOMIC DNA]</scope>
    <source>
        <strain evidence="5 6">SR4</strain>
    </source>
</reference>
<evidence type="ECO:0000256" key="2">
    <source>
        <dbReference type="ARBA" id="ARBA00023125"/>
    </source>
</evidence>
<dbReference type="PRINTS" id="PR00038">
    <property type="entry name" value="HTHLUXR"/>
</dbReference>
<protein>
    <recommendedName>
        <fullName evidence="4">HTH luxR-type domain-containing protein</fullName>
    </recommendedName>
</protein>
<dbReference type="Pfam" id="PF00196">
    <property type="entry name" value="GerE"/>
    <property type="match status" value="1"/>
</dbReference>
<evidence type="ECO:0000256" key="3">
    <source>
        <dbReference type="ARBA" id="ARBA00023163"/>
    </source>
</evidence>
<dbReference type="GO" id="GO:0003677">
    <property type="term" value="F:DNA binding"/>
    <property type="evidence" value="ECO:0007669"/>
    <property type="project" value="UniProtKB-KW"/>
</dbReference>
<evidence type="ECO:0000256" key="1">
    <source>
        <dbReference type="ARBA" id="ARBA00023015"/>
    </source>
</evidence>
<dbReference type="EMBL" id="JABAIL010000002">
    <property type="protein sequence ID" value="NLR91000.1"/>
    <property type="molecule type" value="Genomic_DNA"/>
</dbReference>
<dbReference type="Gene3D" id="1.10.10.10">
    <property type="entry name" value="Winged helix-like DNA-binding domain superfamily/Winged helix DNA-binding domain"/>
    <property type="match status" value="1"/>
</dbReference>
<proteinExistence type="predicted"/>
<dbReference type="Proteomes" id="UP000585050">
    <property type="component" value="Unassembled WGS sequence"/>
</dbReference>
<evidence type="ECO:0000313" key="6">
    <source>
        <dbReference type="Proteomes" id="UP000585050"/>
    </source>
</evidence>
<dbReference type="InterPro" id="IPR016032">
    <property type="entry name" value="Sig_transdc_resp-reg_C-effctor"/>
</dbReference>
<gene>
    <name evidence="5" type="ORF">HGP29_07265</name>
</gene>
<dbReference type="PANTHER" id="PTHR44688:SF16">
    <property type="entry name" value="DNA-BINDING TRANSCRIPTIONAL ACTIVATOR DEVR_DOSR"/>
    <property type="match status" value="1"/>
</dbReference>
<dbReference type="SMART" id="SM00421">
    <property type="entry name" value="HTH_LUXR"/>
    <property type="match status" value="1"/>
</dbReference>
<evidence type="ECO:0000259" key="4">
    <source>
        <dbReference type="PROSITE" id="PS50043"/>
    </source>
</evidence>
<organism evidence="5 6">
    <name type="scientific">Flammeovirga agarivorans</name>
    <dbReference type="NCBI Taxonomy" id="2726742"/>
    <lineage>
        <taxon>Bacteria</taxon>
        <taxon>Pseudomonadati</taxon>
        <taxon>Bacteroidota</taxon>
        <taxon>Cytophagia</taxon>
        <taxon>Cytophagales</taxon>
        <taxon>Flammeovirgaceae</taxon>
        <taxon>Flammeovirga</taxon>
    </lineage>
</organism>
<dbReference type="RefSeq" id="WP_168881706.1">
    <property type="nucleotide sequence ID" value="NZ_JABAIL010000002.1"/>
</dbReference>
<accession>A0A7X8SIT3</accession>
<dbReference type="PROSITE" id="PS00622">
    <property type="entry name" value="HTH_LUXR_1"/>
    <property type="match status" value="1"/>
</dbReference>
<comment type="caution">
    <text evidence="5">The sequence shown here is derived from an EMBL/GenBank/DDBJ whole genome shotgun (WGS) entry which is preliminary data.</text>
</comment>
<keyword evidence="6" id="KW-1185">Reference proteome</keyword>
<dbReference type="PANTHER" id="PTHR44688">
    <property type="entry name" value="DNA-BINDING TRANSCRIPTIONAL ACTIVATOR DEVR_DOSR"/>
    <property type="match status" value="1"/>
</dbReference>
<dbReference type="PROSITE" id="PS50043">
    <property type="entry name" value="HTH_LUXR_2"/>
    <property type="match status" value="1"/>
</dbReference>
<dbReference type="SUPFAM" id="SSF46894">
    <property type="entry name" value="C-terminal effector domain of the bipartite response regulators"/>
    <property type="match status" value="1"/>
</dbReference>
<feature type="domain" description="HTH luxR-type" evidence="4">
    <location>
        <begin position="201"/>
        <end position="266"/>
    </location>
</feature>
<keyword evidence="3" id="KW-0804">Transcription</keyword>
<dbReference type="InterPro" id="IPR000792">
    <property type="entry name" value="Tscrpt_reg_LuxR_C"/>
</dbReference>
<sequence length="268" mass="30895">MKKASLTFKEQLIHIYRQKGTSKKVQSNVIKDLDNYDKLLEESKSYHYPGPTYSCILDVEQQTFQVLAVQGTYFTDDVPSGPVEYLIDLVNEFILDDDRQMYLYTIDKLFSYHLYLYSTRGNKPYKSSFTFRGISEAGKKEVLMQQNIPIRIKNGEVTMYFISVTNISHITTDQNYTINFYNSEEKESVNLNVEAYCAPEKPSHLIELSDREKDILILSSDGMSAKEISGKLEIAVETVNRHKKNMIKKNKMKNIIHLASEAIKKGVL</sequence>